<gene>
    <name evidence="2" type="ORF">BBK14_30180</name>
</gene>
<dbReference type="SUPFAM" id="SSF53474">
    <property type="entry name" value="alpha/beta-Hydrolases"/>
    <property type="match status" value="1"/>
</dbReference>
<protein>
    <submittedName>
        <fullName evidence="2">Uncharacterized protein</fullName>
    </submittedName>
</protein>
<feature type="compositionally biased region" description="Low complexity" evidence="1">
    <location>
        <begin position="75"/>
        <end position="84"/>
    </location>
</feature>
<organism evidence="2 3">
    <name type="scientific">Parafrankia soli</name>
    <dbReference type="NCBI Taxonomy" id="2599596"/>
    <lineage>
        <taxon>Bacteria</taxon>
        <taxon>Bacillati</taxon>
        <taxon>Actinomycetota</taxon>
        <taxon>Actinomycetes</taxon>
        <taxon>Frankiales</taxon>
        <taxon>Frankiaceae</taxon>
        <taxon>Parafrankia</taxon>
    </lineage>
</organism>
<dbReference type="AlphaFoldDB" id="A0A1S1RFK6"/>
<evidence type="ECO:0000256" key="1">
    <source>
        <dbReference type="SAM" id="MobiDB-lite"/>
    </source>
</evidence>
<accession>A0A1S1RFK6</accession>
<feature type="region of interest" description="Disordered" evidence="1">
    <location>
        <begin position="75"/>
        <end position="106"/>
    </location>
</feature>
<sequence length="193" mass="19609">MVGADRNEALPLPAPGPQRRPEPAGRPDGGVLRLDLRIPVPATRGHDQSSQNQSSQPDGADQDGWQIAVTVCLPAQPSPSAAGPGTDGLETGGLEPGGSAAGGSGPGVPVLVGLPGGGYARRYFDLPEPGYSQAEHHVHRGAVVVMVDHLGVGESSVPPTEVTDLPTVAWRTCTISPAPGTCCGTGWTPSPPR</sequence>
<feature type="region of interest" description="Disordered" evidence="1">
    <location>
        <begin position="1"/>
        <end position="62"/>
    </location>
</feature>
<feature type="compositionally biased region" description="Gly residues" evidence="1">
    <location>
        <begin position="90"/>
        <end position="106"/>
    </location>
</feature>
<dbReference type="Proteomes" id="UP000179769">
    <property type="component" value="Unassembled WGS sequence"/>
</dbReference>
<proteinExistence type="predicted"/>
<dbReference type="InterPro" id="IPR029058">
    <property type="entry name" value="AB_hydrolase_fold"/>
</dbReference>
<evidence type="ECO:0000313" key="3">
    <source>
        <dbReference type="Proteomes" id="UP000179769"/>
    </source>
</evidence>
<keyword evidence="3" id="KW-1185">Reference proteome</keyword>
<comment type="caution">
    <text evidence="2">The sequence shown here is derived from an EMBL/GenBank/DDBJ whole genome shotgun (WGS) entry which is preliminary data.</text>
</comment>
<dbReference type="EMBL" id="MAXA01000007">
    <property type="protein sequence ID" value="OHV45588.1"/>
    <property type="molecule type" value="Genomic_DNA"/>
</dbReference>
<name>A0A1S1RFK6_9ACTN</name>
<reference evidence="3" key="1">
    <citation type="submission" date="2016-07" db="EMBL/GenBank/DDBJ databases">
        <title>Frankia sp. NRRL B-16219 Genome sequencing.</title>
        <authorList>
            <person name="Ghodhbane-Gtari F."/>
            <person name="Swanson E."/>
            <person name="Gueddou A."/>
            <person name="Louati M."/>
            <person name="Nouioui I."/>
            <person name="Hezbri K."/>
            <person name="Abebe-Akele F."/>
            <person name="Simpson S."/>
            <person name="Morris K."/>
            <person name="Thomas K."/>
            <person name="Gtari M."/>
            <person name="Tisa L.S."/>
        </authorList>
    </citation>
    <scope>NUCLEOTIDE SEQUENCE [LARGE SCALE GENOMIC DNA]</scope>
    <source>
        <strain evidence="3">NRRL B-16219</strain>
    </source>
</reference>
<evidence type="ECO:0000313" key="2">
    <source>
        <dbReference type="EMBL" id="OHV45588.1"/>
    </source>
</evidence>